<feature type="signal peptide" evidence="1">
    <location>
        <begin position="1"/>
        <end position="22"/>
    </location>
</feature>
<dbReference type="EMBL" id="LT629762">
    <property type="protein sequence ID" value="SDT18988.1"/>
    <property type="molecule type" value="Genomic_DNA"/>
</dbReference>
<dbReference type="AlphaFoldDB" id="A0A1H1YBU8"/>
<reference evidence="3" key="1">
    <citation type="submission" date="2016-10" db="EMBL/GenBank/DDBJ databases">
        <authorList>
            <person name="Varghese N."/>
            <person name="Submissions S."/>
        </authorList>
    </citation>
    <scope>NUCLEOTIDE SEQUENCE [LARGE SCALE GENOMIC DNA]</scope>
    <source>
        <strain evidence="3">LMG 26867</strain>
    </source>
</reference>
<accession>A0A1H1YBU8</accession>
<keyword evidence="1" id="KW-0732">Signal</keyword>
<dbReference type="RefSeq" id="WP_092277571.1">
    <property type="nucleotide sequence ID" value="NZ_LT629762.1"/>
</dbReference>
<protein>
    <submittedName>
        <fullName evidence="2">Uncharacterized protein</fullName>
    </submittedName>
</protein>
<name>A0A1H1YBU8_9PSED</name>
<dbReference type="STRING" id="1148509.SAMN05216222_3396"/>
<dbReference type="Proteomes" id="UP000198481">
    <property type="component" value="Chromosome I"/>
</dbReference>
<organism evidence="2 3">
    <name type="scientific">Pseudomonas prosekii</name>
    <dbReference type="NCBI Taxonomy" id="1148509"/>
    <lineage>
        <taxon>Bacteria</taxon>
        <taxon>Pseudomonadati</taxon>
        <taxon>Pseudomonadota</taxon>
        <taxon>Gammaproteobacteria</taxon>
        <taxon>Pseudomonadales</taxon>
        <taxon>Pseudomonadaceae</taxon>
        <taxon>Pseudomonas</taxon>
    </lineage>
</organism>
<evidence type="ECO:0000313" key="2">
    <source>
        <dbReference type="EMBL" id="SDT18988.1"/>
    </source>
</evidence>
<evidence type="ECO:0000256" key="1">
    <source>
        <dbReference type="SAM" id="SignalP"/>
    </source>
</evidence>
<evidence type="ECO:0000313" key="3">
    <source>
        <dbReference type="Proteomes" id="UP000198481"/>
    </source>
</evidence>
<feature type="chain" id="PRO_5009266418" evidence="1">
    <location>
        <begin position="23"/>
        <end position="245"/>
    </location>
</feature>
<sequence length="245" mass="27243">MSKLTRCLSLVLGASLPFLAQAAPVQFTDYRAFYQSLGDNLFAGPGSELARPCAESPRHCLWVNAMRPAFERFEDAQWSAPDELKLDPPKGTPEIVFDGEALTIGKQRWPLRDAVNFALPQWPVGDPIDPENVATATTWRQGASTCLELQYVSSGYGDRYPLVLLVHGQHLYALPRLFSSCSAIRKAPGNQFSYPENAYLGAELENNPTGLKVDYRVPNAKNPVAQYLLHFPNQGDPFVFEAQRQ</sequence>
<proteinExistence type="predicted"/>
<gene>
    <name evidence="2" type="ORF">SAMN05216222_3396</name>
</gene>